<feature type="region of interest" description="Disordered" evidence="1">
    <location>
        <begin position="66"/>
        <end position="94"/>
    </location>
</feature>
<evidence type="ECO:0000313" key="2">
    <source>
        <dbReference type="EMBL" id="QUS40576.1"/>
    </source>
</evidence>
<keyword evidence="3" id="KW-1185">Reference proteome</keyword>
<evidence type="ECO:0000313" key="3">
    <source>
        <dbReference type="Proteomes" id="UP000682843"/>
    </source>
</evidence>
<evidence type="ECO:0008006" key="4">
    <source>
        <dbReference type="Google" id="ProtNLM"/>
    </source>
</evidence>
<dbReference type="Proteomes" id="UP000682843">
    <property type="component" value="Chromosome"/>
</dbReference>
<gene>
    <name evidence="2" type="ORF">RPMA_18330</name>
</gene>
<reference evidence="2 3" key="1">
    <citation type="submission" date="2019-02" db="EMBL/GenBank/DDBJ databases">
        <title>Emended description of the genus Rhodopseudomonas and description of Rhodopseudomonas albus sp. nov., a non-phototrophic, heavy-metal-tolerant bacterium isolated from garden soil.</title>
        <authorList>
            <person name="Bao Z."/>
            <person name="Cao W.W."/>
            <person name="Sato Y."/>
            <person name="Nishizawa T."/>
            <person name="Zhao J."/>
            <person name="Guo Y."/>
            <person name="Ohta H."/>
        </authorList>
    </citation>
    <scope>NUCLEOTIDE SEQUENCE [LARGE SCALE GENOMIC DNA]</scope>
    <source>
        <strain evidence="2 3">SK50-23</strain>
    </source>
</reference>
<dbReference type="InterPro" id="IPR010064">
    <property type="entry name" value="HK97-gp10_tail"/>
</dbReference>
<name>A0ABX8AA00_9BRAD</name>
<sequence length="153" mass="16744">MAKQSFKIEGLAELDEALAELPKATARNVLQRTLKAQGAPIRDAGELNAPRMTGGLKQSYTIGTKLSRRQKSQNKKESDVEVYIGPTPHPKSVQTEFGNAHQAAHPHLRPAFDGNVMKVLDGIKTELADQIEKARVRLAKKAARLAAKIRAQT</sequence>
<dbReference type="EMBL" id="CP036498">
    <property type="protein sequence ID" value="QUS40576.1"/>
    <property type="molecule type" value="Genomic_DNA"/>
</dbReference>
<dbReference type="NCBIfam" id="TIGR01725">
    <property type="entry name" value="phge_HK97_gp10"/>
    <property type="match status" value="1"/>
</dbReference>
<protein>
    <recommendedName>
        <fullName evidence="4">HK97 gp10 family phage protein</fullName>
    </recommendedName>
</protein>
<evidence type="ECO:0000256" key="1">
    <source>
        <dbReference type="SAM" id="MobiDB-lite"/>
    </source>
</evidence>
<accession>A0ABX8AA00</accession>
<dbReference type="RefSeq" id="WP_211909159.1">
    <property type="nucleotide sequence ID" value="NZ_CP036498.1"/>
</dbReference>
<proteinExistence type="predicted"/>
<organism evidence="2 3">
    <name type="scientific">Tardiphaga alba</name>
    <dbReference type="NCBI Taxonomy" id="340268"/>
    <lineage>
        <taxon>Bacteria</taxon>
        <taxon>Pseudomonadati</taxon>
        <taxon>Pseudomonadota</taxon>
        <taxon>Alphaproteobacteria</taxon>
        <taxon>Hyphomicrobiales</taxon>
        <taxon>Nitrobacteraceae</taxon>
        <taxon>Tardiphaga</taxon>
    </lineage>
</organism>